<evidence type="ECO:0000256" key="1">
    <source>
        <dbReference type="SAM" id="Phobius"/>
    </source>
</evidence>
<keyword evidence="1" id="KW-1133">Transmembrane helix</keyword>
<organism evidence="2 3">
    <name type="scientific">Aphis glycines</name>
    <name type="common">Soybean aphid</name>
    <dbReference type="NCBI Taxonomy" id="307491"/>
    <lineage>
        <taxon>Eukaryota</taxon>
        <taxon>Metazoa</taxon>
        <taxon>Ecdysozoa</taxon>
        <taxon>Arthropoda</taxon>
        <taxon>Hexapoda</taxon>
        <taxon>Insecta</taxon>
        <taxon>Pterygota</taxon>
        <taxon>Neoptera</taxon>
        <taxon>Paraneoptera</taxon>
        <taxon>Hemiptera</taxon>
        <taxon>Sternorrhyncha</taxon>
        <taxon>Aphidomorpha</taxon>
        <taxon>Aphidoidea</taxon>
        <taxon>Aphididae</taxon>
        <taxon>Aphidini</taxon>
        <taxon>Aphis</taxon>
        <taxon>Aphis</taxon>
    </lineage>
</organism>
<feature type="transmembrane region" description="Helical" evidence="1">
    <location>
        <begin position="90"/>
        <end position="108"/>
    </location>
</feature>
<gene>
    <name evidence="2" type="ORF">AGLY_008816</name>
</gene>
<feature type="transmembrane region" description="Helical" evidence="1">
    <location>
        <begin position="174"/>
        <end position="193"/>
    </location>
</feature>
<feature type="transmembrane region" description="Helical" evidence="1">
    <location>
        <begin position="199"/>
        <end position="224"/>
    </location>
</feature>
<comment type="caution">
    <text evidence="2">The sequence shown here is derived from an EMBL/GenBank/DDBJ whole genome shotgun (WGS) entry which is preliminary data.</text>
</comment>
<feature type="transmembrane region" description="Helical" evidence="1">
    <location>
        <begin position="124"/>
        <end position="142"/>
    </location>
</feature>
<evidence type="ECO:0000313" key="3">
    <source>
        <dbReference type="Proteomes" id="UP000475862"/>
    </source>
</evidence>
<keyword evidence="1" id="KW-0472">Membrane</keyword>
<protein>
    <submittedName>
        <fullName evidence="2">Uncharacterized protein</fullName>
    </submittedName>
</protein>
<proteinExistence type="predicted"/>
<accession>A0A6G0TJQ8</accession>
<dbReference type="EMBL" id="VYZN01000030">
    <property type="protein sequence ID" value="KAE9534080.1"/>
    <property type="molecule type" value="Genomic_DNA"/>
</dbReference>
<dbReference type="AlphaFoldDB" id="A0A6G0TJQ8"/>
<keyword evidence="3" id="KW-1185">Reference proteome</keyword>
<keyword evidence="1" id="KW-0812">Transmembrane</keyword>
<evidence type="ECO:0000313" key="2">
    <source>
        <dbReference type="EMBL" id="KAE9534080.1"/>
    </source>
</evidence>
<sequence length="243" mass="28812">MLILKNNVIICDDYALDVKTCSIKRKIDDFCFAIRDMFEICFYNITNCILYLEFIDQCFSKLYMFSNNFAIWSFYKGFLGYRLIAIQYDAFKYNTFILFIVIKFWSIFNEYNIMRRNRRKELPPLNFAALGYSLVSLMLNILKKNSRYRSEKMLSENEYIFTPIPNISNDPSMVLFLIFSSNYTFTLSTIFVSKINLTISMIVSVGNGFISVASFLAFVIFFRFTTTRIVYRARWKRIRLASL</sequence>
<reference evidence="2 3" key="1">
    <citation type="submission" date="2019-08" db="EMBL/GenBank/DDBJ databases">
        <title>The genome of the soybean aphid Biotype 1, its phylome, world population structure and adaptation to the North American continent.</title>
        <authorList>
            <person name="Giordano R."/>
            <person name="Donthu R.K."/>
            <person name="Hernandez A.G."/>
            <person name="Wright C.L."/>
            <person name="Zimin A.V."/>
        </authorList>
    </citation>
    <scope>NUCLEOTIDE SEQUENCE [LARGE SCALE GENOMIC DNA]</scope>
    <source>
        <tissue evidence="2">Whole aphids</tissue>
    </source>
</reference>
<name>A0A6G0TJQ8_APHGL</name>
<dbReference type="Proteomes" id="UP000475862">
    <property type="component" value="Unassembled WGS sequence"/>
</dbReference>